<accession>A0A9D4S568</accession>
<keyword evidence="2" id="KW-0805">Transcription regulation</keyword>
<reference evidence="15" key="2">
    <citation type="submission" date="2020-11" db="EMBL/GenBank/DDBJ databases">
        <authorList>
            <person name="McCartney M.A."/>
            <person name="Auch B."/>
            <person name="Kono T."/>
            <person name="Mallez S."/>
            <person name="Becker A."/>
            <person name="Gohl D.M."/>
            <person name="Silverstein K.A.T."/>
            <person name="Koren S."/>
            <person name="Bechman K.B."/>
            <person name="Herman A."/>
            <person name="Abrahante J.E."/>
            <person name="Garbe J."/>
        </authorList>
    </citation>
    <scope>NUCLEOTIDE SEQUENCE</scope>
    <source>
        <strain evidence="15">Duluth1</strain>
        <tissue evidence="15">Whole animal</tissue>
    </source>
</reference>
<comment type="caution">
    <text evidence="15">The sequence shown here is derived from an EMBL/GenBank/DDBJ whole genome shotgun (WGS) entry which is preliminary data.</text>
</comment>
<dbReference type="OrthoDB" id="6159439at2759"/>
<dbReference type="GO" id="GO:0005634">
    <property type="term" value="C:nucleus"/>
    <property type="evidence" value="ECO:0007669"/>
    <property type="project" value="UniProtKB-SubCell"/>
</dbReference>
<reference evidence="15" key="1">
    <citation type="journal article" date="2019" name="bioRxiv">
        <title>The Genome of the Zebra Mussel, Dreissena polymorpha: A Resource for Invasive Species Research.</title>
        <authorList>
            <person name="McCartney M.A."/>
            <person name="Auch B."/>
            <person name="Kono T."/>
            <person name="Mallez S."/>
            <person name="Zhang Y."/>
            <person name="Obille A."/>
            <person name="Becker A."/>
            <person name="Abrahante J.E."/>
            <person name="Garbe J."/>
            <person name="Badalamenti J.P."/>
            <person name="Herman A."/>
            <person name="Mangelson H."/>
            <person name="Liachko I."/>
            <person name="Sullivan S."/>
            <person name="Sone E.D."/>
            <person name="Koren S."/>
            <person name="Silverstein K.A.T."/>
            <person name="Beckman K.B."/>
            <person name="Gohl D.M."/>
        </authorList>
    </citation>
    <scope>NUCLEOTIDE SEQUENCE</scope>
    <source>
        <strain evidence="15">Duluth1</strain>
        <tissue evidence="15">Whole animal</tissue>
    </source>
</reference>
<dbReference type="SMART" id="SM00389">
    <property type="entry name" value="HOX"/>
    <property type="match status" value="1"/>
</dbReference>
<dbReference type="Pfam" id="PF00046">
    <property type="entry name" value="Homeodomain"/>
    <property type="match status" value="1"/>
</dbReference>
<evidence type="ECO:0000256" key="11">
    <source>
        <dbReference type="RuleBase" id="RU000682"/>
    </source>
</evidence>
<feature type="domain" description="OAR" evidence="14">
    <location>
        <begin position="308"/>
        <end position="321"/>
    </location>
</feature>
<evidence type="ECO:0000256" key="3">
    <source>
        <dbReference type="ARBA" id="ARBA00023125"/>
    </source>
</evidence>
<evidence type="ECO:0000256" key="8">
    <source>
        <dbReference type="ARBA" id="ARBA00055445"/>
    </source>
</evidence>
<dbReference type="AlphaFoldDB" id="A0A9D4S568"/>
<feature type="compositionally biased region" description="Polar residues" evidence="12">
    <location>
        <begin position="149"/>
        <end position="163"/>
    </location>
</feature>
<protein>
    <recommendedName>
        <fullName evidence="9">Intestine-specific homeobox</fullName>
    </recommendedName>
</protein>
<dbReference type="InterPro" id="IPR003654">
    <property type="entry name" value="OAR_dom"/>
</dbReference>
<keyword evidence="3 10" id="KW-0238">DNA-binding</keyword>
<dbReference type="PANTHER" id="PTHR24329:SF362">
    <property type="entry name" value="INTESTINE-SPECIFIC HOMEOBOX"/>
    <property type="match status" value="1"/>
</dbReference>
<dbReference type="PROSITE" id="PS50803">
    <property type="entry name" value="OAR"/>
    <property type="match status" value="1"/>
</dbReference>
<dbReference type="Pfam" id="PF03826">
    <property type="entry name" value="OAR"/>
    <property type="match status" value="1"/>
</dbReference>
<evidence type="ECO:0000256" key="12">
    <source>
        <dbReference type="SAM" id="MobiDB-lite"/>
    </source>
</evidence>
<dbReference type="PROSITE" id="PS50071">
    <property type="entry name" value="HOMEOBOX_2"/>
    <property type="match status" value="1"/>
</dbReference>
<name>A0A9D4S568_DREPO</name>
<keyword evidence="5" id="KW-0010">Activator</keyword>
<gene>
    <name evidence="15" type="ORF">DPMN_014405</name>
</gene>
<feature type="region of interest" description="Disordered" evidence="12">
    <location>
        <begin position="133"/>
        <end position="163"/>
    </location>
</feature>
<keyword evidence="7 10" id="KW-0539">Nucleus</keyword>
<feature type="domain" description="Homeobox" evidence="13">
    <location>
        <begin position="168"/>
        <end position="228"/>
    </location>
</feature>
<evidence type="ECO:0000256" key="9">
    <source>
        <dbReference type="ARBA" id="ARBA00067428"/>
    </source>
</evidence>
<evidence type="ECO:0000256" key="1">
    <source>
        <dbReference type="ARBA" id="ARBA00004123"/>
    </source>
</evidence>
<evidence type="ECO:0000256" key="6">
    <source>
        <dbReference type="ARBA" id="ARBA00023163"/>
    </source>
</evidence>
<dbReference type="InterPro" id="IPR001356">
    <property type="entry name" value="HD"/>
</dbReference>
<dbReference type="PANTHER" id="PTHR24329">
    <property type="entry name" value="HOMEOBOX PROTEIN ARISTALESS"/>
    <property type="match status" value="1"/>
</dbReference>
<dbReference type="InterPro" id="IPR017970">
    <property type="entry name" value="Homeobox_CS"/>
</dbReference>
<keyword evidence="6" id="KW-0804">Transcription</keyword>
<evidence type="ECO:0000259" key="14">
    <source>
        <dbReference type="PROSITE" id="PS50803"/>
    </source>
</evidence>
<evidence type="ECO:0000313" key="15">
    <source>
        <dbReference type="EMBL" id="KAH3890327.1"/>
    </source>
</evidence>
<dbReference type="FunFam" id="1.10.10.60:FF:000369">
    <property type="entry name" value="Intestine specific homeobox"/>
    <property type="match status" value="1"/>
</dbReference>
<dbReference type="PROSITE" id="PS00027">
    <property type="entry name" value="HOMEOBOX_1"/>
    <property type="match status" value="1"/>
</dbReference>
<dbReference type="InterPro" id="IPR009057">
    <property type="entry name" value="Homeodomain-like_sf"/>
</dbReference>
<comment type="function">
    <text evidence="8">Transcription factor that regulates gene expression in intestine. May participate in vitamin A metabolism most likely by regulating BCO1 expression in the intestine.</text>
</comment>
<evidence type="ECO:0000256" key="2">
    <source>
        <dbReference type="ARBA" id="ARBA00023015"/>
    </source>
</evidence>
<evidence type="ECO:0000256" key="5">
    <source>
        <dbReference type="ARBA" id="ARBA00023159"/>
    </source>
</evidence>
<dbReference type="CDD" id="cd00086">
    <property type="entry name" value="homeodomain"/>
    <property type="match status" value="1"/>
</dbReference>
<evidence type="ECO:0000259" key="13">
    <source>
        <dbReference type="PROSITE" id="PS50071"/>
    </source>
</evidence>
<feature type="DNA-binding region" description="Homeobox" evidence="10">
    <location>
        <begin position="170"/>
        <end position="229"/>
    </location>
</feature>
<proteinExistence type="predicted"/>
<keyword evidence="16" id="KW-1185">Reference proteome</keyword>
<evidence type="ECO:0000256" key="4">
    <source>
        <dbReference type="ARBA" id="ARBA00023155"/>
    </source>
</evidence>
<dbReference type="SUPFAM" id="SSF46689">
    <property type="entry name" value="Homeodomain-like"/>
    <property type="match status" value="1"/>
</dbReference>
<comment type="subcellular location">
    <subcellularLocation>
        <location evidence="1 10 11">Nucleus</location>
    </subcellularLocation>
</comment>
<dbReference type="Gene3D" id="1.10.10.60">
    <property type="entry name" value="Homeodomain-like"/>
    <property type="match status" value="1"/>
</dbReference>
<dbReference type="EMBL" id="JAIWYP010000001">
    <property type="protein sequence ID" value="KAH3890327.1"/>
    <property type="molecule type" value="Genomic_DNA"/>
</dbReference>
<keyword evidence="4 10" id="KW-0371">Homeobox</keyword>
<evidence type="ECO:0000256" key="10">
    <source>
        <dbReference type="PROSITE-ProRule" id="PRU00108"/>
    </source>
</evidence>
<dbReference type="Proteomes" id="UP000828390">
    <property type="component" value="Unassembled WGS sequence"/>
</dbReference>
<organism evidence="15 16">
    <name type="scientific">Dreissena polymorpha</name>
    <name type="common">Zebra mussel</name>
    <name type="synonym">Mytilus polymorpha</name>
    <dbReference type="NCBI Taxonomy" id="45954"/>
    <lineage>
        <taxon>Eukaryota</taxon>
        <taxon>Metazoa</taxon>
        <taxon>Spiralia</taxon>
        <taxon>Lophotrochozoa</taxon>
        <taxon>Mollusca</taxon>
        <taxon>Bivalvia</taxon>
        <taxon>Autobranchia</taxon>
        <taxon>Heteroconchia</taxon>
        <taxon>Euheterodonta</taxon>
        <taxon>Imparidentia</taxon>
        <taxon>Neoheterodontei</taxon>
        <taxon>Myida</taxon>
        <taxon>Dreissenoidea</taxon>
        <taxon>Dreissenidae</taxon>
        <taxon>Dreissena</taxon>
    </lineage>
</organism>
<dbReference type="GO" id="GO:0000981">
    <property type="term" value="F:DNA-binding transcription factor activity, RNA polymerase II-specific"/>
    <property type="evidence" value="ECO:0007669"/>
    <property type="project" value="InterPro"/>
</dbReference>
<sequence length="333" mass="37249">MEDETVAMDLSGAANVKRKEVDVKNSFNVTKVSPKGCNKYSIDMILGRIMNETNKKCTASTTSLSEERLGTTSVRAIADTQVGNKTGFVEENNNFRREIELDEEISRSPVSSHGDLLLSPVIERLPTEVGLVSSSSETPISDDVDTVVTPESPSAGSTFSANSDDSYLKKRRFRTTFTAEQLKCLEEVFRVTHYPDVNAREELSRKTNLPEARVQIWFQNRRAKWRKYEKLGNFGGLQDLKDVTFVPAPKSCTRRIDADDSPDRDLTSAALKIGIPSYPQLLPLPFFGIPSLPMGYYGYHPPEAHRNGSIAALRLKAREYEKAAIDMQKIFKT</sequence>
<dbReference type="GO" id="GO:0000977">
    <property type="term" value="F:RNA polymerase II transcription regulatory region sequence-specific DNA binding"/>
    <property type="evidence" value="ECO:0007669"/>
    <property type="project" value="TreeGrafter"/>
</dbReference>
<evidence type="ECO:0000256" key="7">
    <source>
        <dbReference type="ARBA" id="ARBA00023242"/>
    </source>
</evidence>
<dbReference type="InterPro" id="IPR050649">
    <property type="entry name" value="Paired_Homeobox_TFs"/>
</dbReference>
<evidence type="ECO:0000313" key="16">
    <source>
        <dbReference type="Proteomes" id="UP000828390"/>
    </source>
</evidence>